<evidence type="ECO:0000313" key="5">
    <source>
        <dbReference type="EMBL" id="KJF18264.1"/>
    </source>
</evidence>
<dbReference type="GO" id="GO:0019441">
    <property type="term" value="P:L-tryptophan catabolic process to kynurenine"/>
    <property type="evidence" value="ECO:0007669"/>
    <property type="project" value="TreeGrafter"/>
</dbReference>
<reference evidence="5 6" key="1">
    <citation type="submission" date="2015-01" db="EMBL/GenBank/DDBJ databases">
        <title>Draft genome of the acidophilic iron oxidizer Acidithrix ferrooxidans strain Py-F3.</title>
        <authorList>
            <person name="Poehlein A."/>
            <person name="Eisen S."/>
            <person name="Schloemann M."/>
            <person name="Johnson B.D."/>
            <person name="Daniel R."/>
            <person name="Muehling M."/>
        </authorList>
    </citation>
    <scope>NUCLEOTIDE SEQUENCE [LARGE SCALE GENOMIC DNA]</scope>
    <source>
        <strain evidence="5 6">Py-F3</strain>
    </source>
</reference>
<dbReference type="Proteomes" id="UP000032360">
    <property type="component" value="Unassembled WGS sequence"/>
</dbReference>
<dbReference type="UniPathway" id="UPA00334">
    <property type="reaction ID" value="UER00455"/>
</dbReference>
<comment type="function">
    <text evidence="4">Catalyzes the cleavage of L-kynurenine (L-Kyn) and L-3-hydroxykynurenine (L-3OHKyn) into anthranilic acid (AA) and 3-hydroxyanthranilic acid (3-OHAA), respectively.</text>
</comment>
<evidence type="ECO:0000256" key="3">
    <source>
        <dbReference type="ARBA" id="ARBA00022898"/>
    </source>
</evidence>
<organism evidence="5 6">
    <name type="scientific">Acidithrix ferrooxidans</name>
    <dbReference type="NCBI Taxonomy" id="1280514"/>
    <lineage>
        <taxon>Bacteria</taxon>
        <taxon>Bacillati</taxon>
        <taxon>Actinomycetota</taxon>
        <taxon>Acidimicrobiia</taxon>
        <taxon>Acidimicrobiales</taxon>
        <taxon>Acidimicrobiaceae</taxon>
        <taxon>Acidithrix</taxon>
    </lineage>
</organism>
<dbReference type="GO" id="GO:0097053">
    <property type="term" value="P:L-kynurenine catabolic process"/>
    <property type="evidence" value="ECO:0007669"/>
    <property type="project" value="UniProtKB-UniPathway"/>
</dbReference>
<dbReference type="AlphaFoldDB" id="A0A0D8HK55"/>
<dbReference type="STRING" id="1280514.AXFE_08610"/>
<accession>A0A0D8HK55</accession>
<comment type="catalytic activity">
    <reaction evidence="4">
        <text>3-hydroxy-L-kynurenine + H2O = 3-hydroxyanthranilate + L-alanine + H(+)</text>
        <dbReference type="Rhea" id="RHEA:25143"/>
        <dbReference type="ChEBI" id="CHEBI:15377"/>
        <dbReference type="ChEBI" id="CHEBI:15378"/>
        <dbReference type="ChEBI" id="CHEBI:36559"/>
        <dbReference type="ChEBI" id="CHEBI:57972"/>
        <dbReference type="ChEBI" id="CHEBI:58125"/>
        <dbReference type="EC" id="3.7.1.3"/>
    </reaction>
</comment>
<comment type="catalytic activity">
    <reaction evidence="4">
        <text>L-kynurenine + H2O = anthranilate + L-alanine + H(+)</text>
        <dbReference type="Rhea" id="RHEA:16813"/>
        <dbReference type="ChEBI" id="CHEBI:15377"/>
        <dbReference type="ChEBI" id="CHEBI:15378"/>
        <dbReference type="ChEBI" id="CHEBI:16567"/>
        <dbReference type="ChEBI" id="CHEBI:57959"/>
        <dbReference type="ChEBI" id="CHEBI:57972"/>
        <dbReference type="EC" id="3.7.1.3"/>
    </reaction>
</comment>
<proteinExistence type="inferred from homology"/>
<dbReference type="PANTHER" id="PTHR14084">
    <property type="entry name" value="KYNURENINASE"/>
    <property type="match status" value="1"/>
</dbReference>
<dbReference type="InterPro" id="IPR015424">
    <property type="entry name" value="PyrdxlP-dep_Trfase"/>
</dbReference>
<dbReference type="GO" id="GO:0009435">
    <property type="term" value="P:NAD+ biosynthetic process"/>
    <property type="evidence" value="ECO:0007669"/>
    <property type="project" value="UniProtKB-UniPathway"/>
</dbReference>
<dbReference type="SUPFAM" id="SSF53383">
    <property type="entry name" value="PLP-dependent transferases"/>
    <property type="match status" value="1"/>
</dbReference>
<dbReference type="UniPathway" id="UPA00253">
    <property type="reaction ID" value="UER00329"/>
</dbReference>
<comment type="similarity">
    <text evidence="4">Belongs to the kynureninase family.</text>
</comment>
<evidence type="ECO:0000313" key="6">
    <source>
        <dbReference type="Proteomes" id="UP000032360"/>
    </source>
</evidence>
<keyword evidence="1 4" id="KW-0662">Pyridine nucleotide biosynthesis</keyword>
<dbReference type="Gene3D" id="3.40.640.10">
    <property type="entry name" value="Type I PLP-dependent aspartate aminotransferase-like (Major domain)"/>
    <property type="match status" value="1"/>
</dbReference>
<dbReference type="InterPro" id="IPR010111">
    <property type="entry name" value="Kynureninase"/>
</dbReference>
<comment type="pathway">
    <text evidence="4">Amino-acid degradation; L-kynurenine degradation; L-alanine and anthranilate from L-kynurenine: step 1/1.</text>
</comment>
<dbReference type="RefSeq" id="WP_052604619.1">
    <property type="nucleotide sequence ID" value="NZ_JXYS01000021.1"/>
</dbReference>
<dbReference type="GO" id="GO:0005737">
    <property type="term" value="C:cytoplasm"/>
    <property type="evidence" value="ECO:0007669"/>
    <property type="project" value="InterPro"/>
</dbReference>
<protein>
    <recommendedName>
        <fullName evidence="4">Kynureninase</fullName>
        <ecNumber evidence="4">3.7.1.3</ecNumber>
    </recommendedName>
</protein>
<evidence type="ECO:0000256" key="1">
    <source>
        <dbReference type="ARBA" id="ARBA00022642"/>
    </source>
</evidence>
<dbReference type="GO" id="GO:0043420">
    <property type="term" value="P:anthranilate metabolic process"/>
    <property type="evidence" value="ECO:0007669"/>
    <property type="project" value="TreeGrafter"/>
</dbReference>
<dbReference type="Pfam" id="PF22580">
    <property type="entry name" value="KYNU_C"/>
    <property type="match status" value="1"/>
</dbReference>
<dbReference type="InterPro" id="IPR015421">
    <property type="entry name" value="PyrdxlP-dep_Trfase_major"/>
</dbReference>
<dbReference type="PATRIC" id="fig|1280514.3.peg.1125"/>
<dbReference type="GO" id="GO:0030170">
    <property type="term" value="F:pyridoxal phosphate binding"/>
    <property type="evidence" value="ECO:0007669"/>
    <property type="project" value="InterPro"/>
</dbReference>
<comment type="caution">
    <text evidence="5">The sequence shown here is derived from an EMBL/GenBank/DDBJ whole genome shotgun (WGS) entry which is preliminary data.</text>
</comment>
<comment type="pathway">
    <text evidence="4">Cofactor biosynthesis; NAD(+) biosynthesis; quinolinate from L-kynurenine: step 2/3.</text>
</comment>
<evidence type="ECO:0000256" key="4">
    <source>
        <dbReference type="PIRNR" id="PIRNR038800"/>
    </source>
</evidence>
<comment type="cofactor">
    <cofactor evidence="4">
        <name>pyridoxal 5'-phosphate</name>
        <dbReference type="ChEBI" id="CHEBI:597326"/>
    </cofactor>
</comment>
<evidence type="ECO:0000256" key="2">
    <source>
        <dbReference type="ARBA" id="ARBA00022801"/>
    </source>
</evidence>
<keyword evidence="6" id="KW-1185">Reference proteome</keyword>
<dbReference type="OrthoDB" id="9812626at2"/>
<gene>
    <name evidence="5" type="primary">kynU</name>
    <name evidence="5" type="ORF">AXFE_08610</name>
</gene>
<dbReference type="Gene3D" id="3.90.1150.10">
    <property type="entry name" value="Aspartate Aminotransferase, domain 1"/>
    <property type="match status" value="1"/>
</dbReference>
<comment type="subunit">
    <text evidence="4">Homodimer.</text>
</comment>
<sequence length="409" mass="45023">MGDLLSEARSLDDSDQLSCFRDEFVSIEPDLIYLDGNSLGRLPKRSIEIANDVIARQWGVQLIESWKTWIDLSTTLGDRLSQSVLGAKKGEVVVCDSTTINLYKLALSIIKEQRGDKEARKKIVIEADNFPTDRYIVDSLAQEFGLEVITLPVDDSQTISIDLFEEAFDEDVIFGCFSALSYKSGARIDMAAVNSIAQGVGSRVIWDLSHAGGAVVVDLEGTESQYAIGCTYKYLNAGPGAPAYLYVRSDLIEAMENPIKGWFSQDDQFEMAEKYSPKSGISRFCTGTPNIFGSYLVGAGIDLIAEATIEALEAKGHALGDFFIKGFEVELKDLGFSLASPKDQSLRGSHVSLSHPRARQITSELIDHGVVPDFRTPSLIRFGFAPLYQSFIEISRAIQVIREVTIGMR</sequence>
<dbReference type="EC" id="3.7.1.3" evidence="4"/>
<dbReference type="PANTHER" id="PTHR14084:SF0">
    <property type="entry name" value="KYNURENINASE"/>
    <property type="match status" value="1"/>
</dbReference>
<name>A0A0D8HK55_9ACTN</name>
<dbReference type="EMBL" id="JXYS01000021">
    <property type="protein sequence ID" value="KJF18264.1"/>
    <property type="molecule type" value="Genomic_DNA"/>
</dbReference>
<keyword evidence="3 4" id="KW-0663">Pyridoxal phosphate</keyword>
<keyword evidence="2 4" id="KW-0378">Hydrolase</keyword>
<dbReference type="PIRSF" id="PIRSF038800">
    <property type="entry name" value="KYNU"/>
    <property type="match status" value="1"/>
</dbReference>
<dbReference type="GO" id="GO:0030429">
    <property type="term" value="F:kynureninase activity"/>
    <property type="evidence" value="ECO:0007669"/>
    <property type="project" value="UniProtKB-EC"/>
</dbReference>
<dbReference type="InterPro" id="IPR015422">
    <property type="entry name" value="PyrdxlP-dep_Trfase_small"/>
</dbReference>